<evidence type="ECO:0000256" key="2">
    <source>
        <dbReference type="ARBA" id="ARBA00009923"/>
    </source>
</evidence>
<sequence length="250" mass="27249">MLKLFILVVLGVSVHAIDWCQMEAEFCDGEEHIACEPNSFGTPTNVRNIQVVQLSDADKQSIVDRHNNFRRKVAQGQESGLPSASKMEEMYWDDNLAFVAGEHVKHGNFEHDQCRASTAYPSAGQNLATGSSSVAYSSIIAQVLGHVDMWYNKEMPIVRDDMPSCVGTFTLSPNCLKAGHFTAVVKESSFAVGCAVATFETQIQGNWWYSVLTTCDYANTNMLDEAVYTQGTTCSACGSIGKTCSNGLCA</sequence>
<dbReference type="AlphaFoldDB" id="A0A6B2E6R9"/>
<dbReference type="InterPro" id="IPR002413">
    <property type="entry name" value="V5_allergen-like"/>
</dbReference>
<keyword evidence="4 5" id="KW-0732">Signal</keyword>
<dbReference type="PRINTS" id="PR00838">
    <property type="entry name" value="V5ALLERGEN"/>
</dbReference>
<dbReference type="SUPFAM" id="SSF55797">
    <property type="entry name" value="PR-1-like"/>
    <property type="match status" value="1"/>
</dbReference>
<name>A0A6B2E6R9_9DIPT</name>
<comment type="similarity">
    <text evidence="2">Belongs to the CRISP family.</text>
</comment>
<dbReference type="InterPro" id="IPR034763">
    <property type="entry name" value="P14a_insect"/>
</dbReference>
<dbReference type="EMBL" id="GIFK01000499">
    <property type="protein sequence ID" value="NBJ58202.1"/>
    <property type="molecule type" value="Transcribed_RNA"/>
</dbReference>
<evidence type="ECO:0000256" key="5">
    <source>
        <dbReference type="SAM" id="SignalP"/>
    </source>
</evidence>
<accession>A0A6B2E6R9</accession>
<dbReference type="InterPro" id="IPR035940">
    <property type="entry name" value="CAP_sf"/>
</dbReference>
<proteinExistence type="inferred from homology"/>
<evidence type="ECO:0000256" key="4">
    <source>
        <dbReference type="ARBA" id="ARBA00022729"/>
    </source>
</evidence>
<dbReference type="Gene3D" id="3.40.33.10">
    <property type="entry name" value="CAP"/>
    <property type="match status" value="1"/>
</dbReference>
<evidence type="ECO:0000313" key="7">
    <source>
        <dbReference type="EMBL" id="NBJ58202.1"/>
    </source>
</evidence>
<dbReference type="Pfam" id="PF00188">
    <property type="entry name" value="CAP"/>
    <property type="match status" value="1"/>
</dbReference>
<evidence type="ECO:0000256" key="1">
    <source>
        <dbReference type="ARBA" id="ARBA00004613"/>
    </source>
</evidence>
<dbReference type="InterPro" id="IPR014044">
    <property type="entry name" value="CAP_dom"/>
</dbReference>
<comment type="subcellular location">
    <subcellularLocation>
        <location evidence="1">Secreted</location>
    </subcellularLocation>
</comment>
<dbReference type="InterPro" id="IPR001283">
    <property type="entry name" value="CRISP-related"/>
</dbReference>
<reference evidence="7" key="1">
    <citation type="submission" date="2019-10" db="EMBL/GenBank/DDBJ databases">
        <title>Short sand fly seasons in Tbilisi, Georgia, hinder development of host immunity to saliva of the visceral leishmaniasis vector Phlebotomus kandelakii.</title>
        <authorList>
            <person name="Oliveira F."/>
            <person name="Giorgobiani E."/>
            <person name="Guimaraes-Costa A.B."/>
            <person name="Abdeladhim M."/>
            <person name="Oristian J."/>
            <person name="Tskhvaradze L."/>
            <person name="Tsertsvadze N."/>
            <person name="Zakalashvili M."/>
            <person name="Valenzuela J.G."/>
            <person name="Kamhawi S."/>
        </authorList>
    </citation>
    <scope>NUCLEOTIDE SEQUENCE</scope>
    <source>
        <strain evidence="7">Wild-capture in Tbilisi</strain>
        <tissue evidence="7">Salivary glands</tissue>
    </source>
</reference>
<evidence type="ECO:0000256" key="3">
    <source>
        <dbReference type="ARBA" id="ARBA00022525"/>
    </source>
</evidence>
<dbReference type="GO" id="GO:0005576">
    <property type="term" value="C:extracellular region"/>
    <property type="evidence" value="ECO:0007669"/>
    <property type="project" value="UniProtKB-SubCell"/>
</dbReference>
<dbReference type="PIRSF" id="PIRSF038921">
    <property type="entry name" value="P14a"/>
    <property type="match status" value="1"/>
</dbReference>
<feature type="domain" description="SCP" evidence="6">
    <location>
        <begin position="57"/>
        <end position="224"/>
    </location>
</feature>
<protein>
    <submittedName>
        <fullName evidence="7">Putative antigen 5-like salivary protein</fullName>
    </submittedName>
</protein>
<dbReference type="SMART" id="SM00198">
    <property type="entry name" value="SCP"/>
    <property type="match status" value="1"/>
</dbReference>
<dbReference type="PANTHER" id="PTHR10334">
    <property type="entry name" value="CYSTEINE-RICH SECRETORY PROTEIN-RELATED"/>
    <property type="match status" value="1"/>
</dbReference>
<organism evidence="7">
    <name type="scientific">Phlebotomus kandelakii</name>
    <dbReference type="NCBI Taxonomy" id="1109342"/>
    <lineage>
        <taxon>Eukaryota</taxon>
        <taxon>Metazoa</taxon>
        <taxon>Ecdysozoa</taxon>
        <taxon>Arthropoda</taxon>
        <taxon>Hexapoda</taxon>
        <taxon>Insecta</taxon>
        <taxon>Pterygota</taxon>
        <taxon>Neoptera</taxon>
        <taxon>Endopterygota</taxon>
        <taxon>Diptera</taxon>
        <taxon>Nematocera</taxon>
        <taxon>Psychodoidea</taxon>
        <taxon>Psychodidae</taxon>
        <taxon>Phlebotomus</taxon>
        <taxon>Larroussius</taxon>
    </lineage>
</organism>
<keyword evidence="3" id="KW-0964">Secreted</keyword>
<evidence type="ECO:0000259" key="6">
    <source>
        <dbReference type="SMART" id="SM00198"/>
    </source>
</evidence>
<dbReference type="CDD" id="cd05380">
    <property type="entry name" value="CAP_euk"/>
    <property type="match status" value="1"/>
</dbReference>
<feature type="chain" id="PRO_5025412566" evidence="5">
    <location>
        <begin position="17"/>
        <end position="250"/>
    </location>
</feature>
<feature type="signal peptide" evidence="5">
    <location>
        <begin position="1"/>
        <end position="16"/>
    </location>
</feature>